<feature type="binding site" evidence="11">
    <location>
        <begin position="306"/>
        <end position="307"/>
    </location>
    <ligand>
        <name>S-adenosyl-L-methionine</name>
        <dbReference type="ChEBI" id="CHEBI:59789"/>
    </ligand>
</feature>
<keyword evidence="15" id="KW-1185">Reference proteome</keyword>
<keyword evidence="3 11" id="KW-0489">Methyltransferase</keyword>
<evidence type="ECO:0000313" key="14">
    <source>
        <dbReference type="EMBL" id="KAF7407376.1"/>
    </source>
</evidence>
<keyword evidence="6 11" id="KW-0819">tRNA processing</keyword>
<comment type="caution">
    <text evidence="14">The sequence shown here is derived from an EMBL/GenBank/DDBJ whole genome shotgun (WGS) entry which is preliminary data.</text>
</comment>
<dbReference type="GO" id="GO:0005634">
    <property type="term" value="C:nucleus"/>
    <property type="evidence" value="ECO:0007669"/>
    <property type="project" value="UniProtKB-SubCell"/>
</dbReference>
<dbReference type="Gene3D" id="3.40.50.150">
    <property type="entry name" value="Vaccinia Virus protein VP39"/>
    <property type="match status" value="1"/>
</dbReference>
<gene>
    <name evidence="14" type="ORF">HZH66_001913</name>
</gene>
<accession>A0A834KIG4</accession>
<keyword evidence="2 11" id="KW-0963">Cytoplasm</keyword>
<evidence type="ECO:0000256" key="8">
    <source>
        <dbReference type="ARBA" id="ARBA00023242"/>
    </source>
</evidence>
<evidence type="ECO:0000256" key="12">
    <source>
        <dbReference type="SAM" id="MobiDB-lite"/>
    </source>
</evidence>
<dbReference type="GO" id="GO:0002939">
    <property type="term" value="P:tRNA N1-guanine methylation"/>
    <property type="evidence" value="ECO:0007669"/>
    <property type="project" value="TreeGrafter"/>
</dbReference>
<sequence>MLGLKITIRSITILSQLRYFHKTIMTSLLVPPVSVRGMTCLDRDAFTTTIEIPCLKLYKVTISKFMPVLKKYLLRMRCLKPVQNMDDGIIIYLNPTIVKNFEDIDEADRNLLKGQYEYFGKTPLTLKYENWRSEDIFKSILPVEIETPTSFSQIGHIVHLNLRDAQLPYKNIIGQVFLDKIPTARTVVNKTNTIDTTFRHFTMEILAGDNNTVTTVKENGRTYQFDFAQVYWNPRLSTEHMNLLKYMKVNDVLYDVFAGVGPFAIPAAHKKIQVFANDLNPESYKWLQKNAVINKIKQNFQSFNMDGRDFLRDIVRTDILNRRNNNAIGKEHIAMNLPALAIEFLDVLPNWFTLEEIKKVCSNPPIIHLYCFVKLPKNEDACKAAKSLVENKLGCKLYTDSLVDIHNVRDVSPNKEMIRVSFLLTENIFKGEEPATKKQKIEECTDFHVNSTDTNSNSCLTYRDKDDDGKKERFA</sequence>
<evidence type="ECO:0000256" key="6">
    <source>
        <dbReference type="ARBA" id="ARBA00022694"/>
    </source>
</evidence>
<evidence type="ECO:0000256" key="5">
    <source>
        <dbReference type="ARBA" id="ARBA00022691"/>
    </source>
</evidence>
<dbReference type="FunFam" id="3.30.300.110:FF:000001">
    <property type="entry name" value="tRNA (guanine(37)-N1)-methyltransferase"/>
    <property type="match status" value="1"/>
</dbReference>
<comment type="subunit">
    <text evidence="11">Monomer.</text>
</comment>
<reference evidence="14" key="1">
    <citation type="journal article" date="2020" name="G3 (Bethesda)">
        <title>High-Quality Assemblies for Three Invasive Social Wasps from the &lt;i&gt;Vespula&lt;/i&gt; Genus.</title>
        <authorList>
            <person name="Harrop T.W.R."/>
            <person name="Guhlin J."/>
            <person name="McLaughlin G.M."/>
            <person name="Permina E."/>
            <person name="Stockwell P."/>
            <person name="Gilligan J."/>
            <person name="Le Lec M.F."/>
            <person name="Gruber M.A.M."/>
            <person name="Quinn O."/>
            <person name="Lovegrove M."/>
            <person name="Duncan E.J."/>
            <person name="Remnant E.J."/>
            <person name="Van Eeckhoven J."/>
            <person name="Graham B."/>
            <person name="Knapp R.A."/>
            <person name="Langford K.W."/>
            <person name="Kronenberg Z."/>
            <person name="Press M.O."/>
            <person name="Eacker S.M."/>
            <person name="Wilson-Rankin E.E."/>
            <person name="Purcell J."/>
            <person name="Lester P.J."/>
            <person name="Dearden P.K."/>
        </authorList>
    </citation>
    <scope>NUCLEOTIDE SEQUENCE</scope>
    <source>
        <strain evidence="14">Marl-1</strain>
    </source>
</reference>
<feature type="binding site" evidence="11">
    <location>
        <position position="336"/>
    </location>
    <ligand>
        <name>S-adenosyl-L-methionine</name>
        <dbReference type="ChEBI" id="CHEBI:59789"/>
    </ligand>
</feature>
<keyword evidence="5 11" id="KW-0949">S-adenosyl-L-methionine</keyword>
<dbReference type="InterPro" id="IPR056743">
    <property type="entry name" value="TRM5-TYW2-like_MTfase"/>
</dbReference>
<organism evidence="14 15">
    <name type="scientific">Vespula vulgaris</name>
    <name type="common">Yellow jacket</name>
    <name type="synonym">Wasp</name>
    <dbReference type="NCBI Taxonomy" id="7454"/>
    <lineage>
        <taxon>Eukaryota</taxon>
        <taxon>Metazoa</taxon>
        <taxon>Ecdysozoa</taxon>
        <taxon>Arthropoda</taxon>
        <taxon>Hexapoda</taxon>
        <taxon>Insecta</taxon>
        <taxon>Pterygota</taxon>
        <taxon>Neoptera</taxon>
        <taxon>Endopterygota</taxon>
        <taxon>Hymenoptera</taxon>
        <taxon>Apocrita</taxon>
        <taxon>Aculeata</taxon>
        <taxon>Vespoidea</taxon>
        <taxon>Vespidae</taxon>
        <taxon>Vespinae</taxon>
        <taxon>Vespula</taxon>
    </lineage>
</organism>
<evidence type="ECO:0000256" key="7">
    <source>
        <dbReference type="ARBA" id="ARBA00023128"/>
    </source>
</evidence>
<name>A0A834KIG4_VESVU</name>
<dbReference type="Pfam" id="PF02475">
    <property type="entry name" value="TRM5-TYW2_MTfase"/>
    <property type="match status" value="1"/>
</dbReference>
<dbReference type="EC" id="2.1.1.228" evidence="11"/>
<dbReference type="InterPro" id="IPR029063">
    <property type="entry name" value="SAM-dependent_MTases_sf"/>
</dbReference>
<evidence type="ECO:0000256" key="1">
    <source>
        <dbReference type="ARBA" id="ARBA00009775"/>
    </source>
</evidence>
<dbReference type="PROSITE" id="PS51684">
    <property type="entry name" value="SAM_MT_TRM5_TYW2"/>
    <property type="match status" value="1"/>
</dbReference>
<dbReference type="InterPro" id="IPR025792">
    <property type="entry name" value="tRNA_Gua_MeTrfase_euk"/>
</dbReference>
<keyword evidence="4 11" id="KW-0808">Transferase</keyword>
<comment type="subcellular location">
    <subcellularLocation>
        <location evidence="11">Mitochondrion matrix</location>
    </subcellularLocation>
    <subcellularLocation>
        <location evidence="11">Nucleus</location>
    </subcellularLocation>
    <subcellularLocation>
        <location evidence="11">Cytoplasm</location>
    </subcellularLocation>
    <text evidence="11">Predominantly in the mitochondria and in the nucleus.</text>
</comment>
<comment type="function">
    <text evidence="11">Specifically methylates the N1 position of guanosine-37 in various cytoplasmic and mitochondrial tRNAs. Methylation is not dependent on the nature of the nucleoside 5' of the target nucleoside. This is the first step in the biosynthesis of wybutosine (yW), a modified base adjacent to the anticodon of tRNAs and required for accurate decoding.</text>
</comment>
<dbReference type="Proteomes" id="UP000614350">
    <property type="component" value="Unassembled WGS sequence"/>
</dbReference>
<dbReference type="SUPFAM" id="SSF53335">
    <property type="entry name" value="S-adenosyl-L-methionine-dependent methyltransferases"/>
    <property type="match status" value="1"/>
</dbReference>
<comment type="catalytic activity">
    <reaction evidence="10 11">
        <text>guanosine(37) in tRNA + S-adenosyl-L-methionine = N(1)-methylguanosine(37) in tRNA + S-adenosyl-L-homocysteine + H(+)</text>
        <dbReference type="Rhea" id="RHEA:36899"/>
        <dbReference type="Rhea" id="RHEA-COMP:10145"/>
        <dbReference type="Rhea" id="RHEA-COMP:10147"/>
        <dbReference type="ChEBI" id="CHEBI:15378"/>
        <dbReference type="ChEBI" id="CHEBI:57856"/>
        <dbReference type="ChEBI" id="CHEBI:59789"/>
        <dbReference type="ChEBI" id="CHEBI:73542"/>
        <dbReference type="ChEBI" id="CHEBI:74269"/>
        <dbReference type="EC" id="2.1.1.228"/>
    </reaction>
</comment>
<proteinExistence type="inferred from homology"/>
<evidence type="ECO:0000256" key="4">
    <source>
        <dbReference type="ARBA" id="ARBA00022679"/>
    </source>
</evidence>
<evidence type="ECO:0000259" key="13">
    <source>
        <dbReference type="PROSITE" id="PS51684"/>
    </source>
</evidence>
<dbReference type="InterPro" id="IPR056744">
    <property type="entry name" value="TRM5/TYW2-like_N"/>
</dbReference>
<dbReference type="Gene3D" id="3.30.300.110">
    <property type="entry name" value="Met-10+ protein-like domains"/>
    <property type="match status" value="1"/>
</dbReference>
<feature type="binding site" evidence="11">
    <location>
        <begin position="278"/>
        <end position="279"/>
    </location>
    <ligand>
        <name>S-adenosyl-L-methionine</name>
        <dbReference type="ChEBI" id="CHEBI:59789"/>
    </ligand>
</feature>
<keyword evidence="8 11" id="KW-0539">Nucleus</keyword>
<dbReference type="PANTHER" id="PTHR23245">
    <property type="entry name" value="TRNA METHYLTRANSFERASE"/>
    <property type="match status" value="1"/>
</dbReference>
<evidence type="ECO:0000256" key="10">
    <source>
        <dbReference type="ARBA" id="ARBA00047783"/>
    </source>
</evidence>
<dbReference type="AlphaFoldDB" id="A0A834KIG4"/>
<feature type="domain" description="SAM-dependent methyltransferase TRM5/TYW2-type" evidence="13">
    <location>
        <begin position="151"/>
        <end position="426"/>
    </location>
</feature>
<evidence type="ECO:0000256" key="9">
    <source>
        <dbReference type="ARBA" id="ARBA00045951"/>
    </source>
</evidence>
<protein>
    <recommendedName>
        <fullName evidence="11">tRNA (guanine(37)-N1)-methyltransferase</fullName>
        <ecNumber evidence="11">2.1.1.228</ecNumber>
    </recommendedName>
    <alternativeName>
        <fullName evidence="11">M1G-methyltransferase</fullName>
    </alternativeName>
    <alternativeName>
        <fullName evidence="11">tRNA [GM37] methyltransferase</fullName>
    </alternativeName>
    <alternativeName>
        <fullName evidence="11">tRNA methyltransferase 5 homolog</fullName>
    </alternativeName>
</protein>
<dbReference type="Pfam" id="PF25133">
    <property type="entry name" value="TYW2_N_2"/>
    <property type="match status" value="1"/>
</dbReference>
<dbReference type="HAMAP" id="MF_03152">
    <property type="entry name" value="TRM5"/>
    <property type="match status" value="1"/>
</dbReference>
<evidence type="ECO:0000313" key="15">
    <source>
        <dbReference type="Proteomes" id="UP000614350"/>
    </source>
</evidence>
<dbReference type="PANTHER" id="PTHR23245:SF36">
    <property type="entry name" value="TRNA (GUANINE(37)-N1)-METHYLTRANSFERASE"/>
    <property type="match status" value="1"/>
</dbReference>
<feature type="binding site" evidence="11">
    <location>
        <position position="240"/>
    </location>
    <ligand>
        <name>S-adenosyl-L-methionine</name>
        <dbReference type="ChEBI" id="CHEBI:59789"/>
    </ligand>
</feature>
<evidence type="ECO:0000256" key="2">
    <source>
        <dbReference type="ARBA" id="ARBA00022490"/>
    </source>
</evidence>
<dbReference type="GO" id="GO:0005759">
    <property type="term" value="C:mitochondrial matrix"/>
    <property type="evidence" value="ECO:0007669"/>
    <property type="project" value="UniProtKB-SubCell"/>
</dbReference>
<feature type="region of interest" description="Disordered" evidence="12">
    <location>
        <begin position="452"/>
        <end position="475"/>
    </location>
</feature>
<feature type="compositionally biased region" description="Basic and acidic residues" evidence="12">
    <location>
        <begin position="462"/>
        <end position="475"/>
    </location>
</feature>
<evidence type="ECO:0000256" key="11">
    <source>
        <dbReference type="HAMAP-Rule" id="MF_03152"/>
    </source>
</evidence>
<comment type="function">
    <text evidence="9">Involved in mitochondrial tRNA methylation. Specifically methylates the N1 position of guanosine-37 in various tRNAs. Methylation is not dependent on the nature of the nucleoside 5' of the target nucleoside. This is the first step in the biosynthesis of wybutosine (yW), a modified base adjacent to the anticodon of tRNAs and required for accurate decoding.</text>
</comment>
<evidence type="ECO:0000256" key="3">
    <source>
        <dbReference type="ARBA" id="ARBA00022603"/>
    </source>
</evidence>
<comment type="similarity">
    <text evidence="1">Belongs to the class I-like SAM-binding methyltransferase superfamily. TRM5/TYW2 family.</text>
</comment>
<dbReference type="EMBL" id="JACSEA010000002">
    <property type="protein sequence ID" value="KAF7407376.1"/>
    <property type="molecule type" value="Genomic_DNA"/>
</dbReference>
<comment type="similarity">
    <text evidence="11">Belongs to the TRM5 / TYW2 family.</text>
</comment>
<dbReference type="InterPro" id="IPR030382">
    <property type="entry name" value="MeTrfase_TRM5/TYW2"/>
</dbReference>
<dbReference type="GO" id="GO:0070901">
    <property type="term" value="P:mitochondrial tRNA methylation"/>
    <property type="evidence" value="ECO:0007669"/>
    <property type="project" value="TreeGrafter"/>
</dbReference>
<keyword evidence="7 11" id="KW-0496">Mitochondrion</keyword>
<dbReference type="GO" id="GO:0052906">
    <property type="term" value="F:tRNA (guanine(37)-N1)-methyltransferase activity"/>
    <property type="evidence" value="ECO:0007669"/>
    <property type="project" value="UniProtKB-UniRule"/>
</dbReference>